<dbReference type="CDD" id="cd00093">
    <property type="entry name" value="HTH_XRE"/>
    <property type="match status" value="1"/>
</dbReference>
<dbReference type="InterPro" id="IPR010982">
    <property type="entry name" value="Lambda_DNA-bd_dom_sf"/>
</dbReference>
<dbReference type="Proteomes" id="UP001500668">
    <property type="component" value="Unassembled WGS sequence"/>
</dbReference>
<dbReference type="PANTHER" id="PTHR35010:SF2">
    <property type="entry name" value="BLL4672 PROTEIN"/>
    <property type="match status" value="1"/>
</dbReference>
<dbReference type="Gene3D" id="3.30.450.180">
    <property type="match status" value="1"/>
</dbReference>
<proteinExistence type="predicted"/>
<feature type="domain" description="MmyB-like transcription regulator ligand binding" evidence="2">
    <location>
        <begin position="100"/>
        <end position="254"/>
    </location>
</feature>
<organism evidence="3 4">
    <name type="scientific">Streptomyces crystallinus</name>
    <dbReference type="NCBI Taxonomy" id="68191"/>
    <lineage>
        <taxon>Bacteria</taxon>
        <taxon>Bacillati</taxon>
        <taxon>Actinomycetota</taxon>
        <taxon>Actinomycetes</taxon>
        <taxon>Kitasatosporales</taxon>
        <taxon>Streptomycetaceae</taxon>
        <taxon>Streptomyces</taxon>
    </lineage>
</organism>
<dbReference type="InterPro" id="IPR001387">
    <property type="entry name" value="Cro/C1-type_HTH"/>
</dbReference>
<keyword evidence="4" id="KW-1185">Reference proteome</keyword>
<dbReference type="SUPFAM" id="SSF47413">
    <property type="entry name" value="lambda repressor-like DNA-binding domains"/>
    <property type="match status" value="1"/>
</dbReference>
<comment type="caution">
    <text evidence="3">The sequence shown here is derived from an EMBL/GenBank/DDBJ whole genome shotgun (WGS) entry which is preliminary data.</text>
</comment>
<protein>
    <recommendedName>
        <fullName evidence="2">MmyB-like transcription regulator ligand binding domain-containing protein</fullName>
    </recommendedName>
</protein>
<evidence type="ECO:0000259" key="2">
    <source>
        <dbReference type="Pfam" id="PF17765"/>
    </source>
</evidence>
<dbReference type="Pfam" id="PF17765">
    <property type="entry name" value="MLTR_LBD"/>
    <property type="match status" value="1"/>
</dbReference>
<evidence type="ECO:0000313" key="4">
    <source>
        <dbReference type="Proteomes" id="UP001500668"/>
    </source>
</evidence>
<dbReference type="InterPro" id="IPR041413">
    <property type="entry name" value="MLTR_LBD"/>
</dbReference>
<dbReference type="EMBL" id="BAAACA010000038">
    <property type="protein sequence ID" value="GAA0617153.1"/>
    <property type="molecule type" value="Genomic_DNA"/>
</dbReference>
<sequence>MRARREALGPEEAGLPSRPATGRRGPRVKGLSQTDVDFLMRKAFGTYQKVESGALRPTPTYLLELARALRFTDSEYIYVHLEYFGSEPSVPLCPAGETDVPPSWQQVLDGQREMAYITDFRYNLRLYNQPFAQMFLRGEPPENTLAWMLLDREARDITLMDWENAWLPTVVPALRASLAAHPEDSALLGIRTELMEEPLLRRQYQESGCTKIHPDGDRRPLRHAIRGEGQVTMMLSQFLGSSGARYMTLLFEPDRPDI</sequence>
<reference evidence="4" key="1">
    <citation type="journal article" date="2019" name="Int. J. Syst. Evol. Microbiol.">
        <title>The Global Catalogue of Microorganisms (GCM) 10K type strain sequencing project: providing services to taxonomists for standard genome sequencing and annotation.</title>
        <authorList>
            <consortium name="The Broad Institute Genomics Platform"/>
            <consortium name="The Broad Institute Genome Sequencing Center for Infectious Disease"/>
            <person name="Wu L."/>
            <person name="Ma J."/>
        </authorList>
    </citation>
    <scope>NUCLEOTIDE SEQUENCE [LARGE SCALE GENOMIC DNA]</scope>
    <source>
        <strain evidence="4">JCM 5067</strain>
    </source>
</reference>
<accession>A0ABP3RU59</accession>
<evidence type="ECO:0000256" key="1">
    <source>
        <dbReference type="SAM" id="MobiDB-lite"/>
    </source>
</evidence>
<gene>
    <name evidence="3" type="ORF">GCM10010394_54140</name>
</gene>
<evidence type="ECO:0000313" key="3">
    <source>
        <dbReference type="EMBL" id="GAA0617153.1"/>
    </source>
</evidence>
<dbReference type="PANTHER" id="PTHR35010">
    <property type="entry name" value="BLL4672 PROTEIN-RELATED"/>
    <property type="match status" value="1"/>
</dbReference>
<name>A0ABP3RU59_9ACTN</name>
<feature type="region of interest" description="Disordered" evidence="1">
    <location>
        <begin position="1"/>
        <end position="29"/>
    </location>
</feature>